<gene>
    <name evidence="2" type="ORF">INT47_005012</name>
</gene>
<reference evidence="2" key="1">
    <citation type="submission" date="2020-12" db="EMBL/GenBank/DDBJ databases">
        <title>Metabolic potential, ecology and presence of endohyphal bacteria is reflected in genomic diversity of Mucoromycotina.</title>
        <authorList>
            <person name="Muszewska A."/>
            <person name="Okrasinska A."/>
            <person name="Steczkiewicz K."/>
            <person name="Drgas O."/>
            <person name="Orlowska M."/>
            <person name="Perlinska-Lenart U."/>
            <person name="Aleksandrzak-Piekarczyk T."/>
            <person name="Szatraj K."/>
            <person name="Zielenkiewicz U."/>
            <person name="Pilsyk S."/>
            <person name="Malc E."/>
            <person name="Mieczkowski P."/>
            <person name="Kruszewska J.S."/>
            <person name="Biernat P."/>
            <person name="Pawlowska J."/>
        </authorList>
    </citation>
    <scope>NUCLEOTIDE SEQUENCE</scope>
    <source>
        <strain evidence="2">WA0000017839</strain>
    </source>
</reference>
<feature type="domain" description="NmrA-like" evidence="1">
    <location>
        <begin position="5"/>
        <end position="287"/>
    </location>
</feature>
<dbReference type="InterPro" id="IPR036291">
    <property type="entry name" value="NAD(P)-bd_dom_sf"/>
</dbReference>
<dbReference type="InterPro" id="IPR008030">
    <property type="entry name" value="NmrA-like"/>
</dbReference>
<evidence type="ECO:0000313" key="2">
    <source>
        <dbReference type="EMBL" id="KAG2193487.1"/>
    </source>
</evidence>
<dbReference type="Gene3D" id="3.90.25.10">
    <property type="entry name" value="UDP-galactose 4-epimerase, domain 1"/>
    <property type="match status" value="1"/>
</dbReference>
<accession>A0A8H7QIV4</accession>
<proteinExistence type="predicted"/>
<keyword evidence="3" id="KW-1185">Reference proteome</keyword>
<dbReference type="InterPro" id="IPR051604">
    <property type="entry name" value="Ergot_Alk_Oxidoreductase"/>
</dbReference>
<evidence type="ECO:0000313" key="3">
    <source>
        <dbReference type="Proteomes" id="UP000603453"/>
    </source>
</evidence>
<dbReference type="SUPFAM" id="SSF51735">
    <property type="entry name" value="NAD(P)-binding Rossmann-fold domains"/>
    <property type="match status" value="1"/>
</dbReference>
<evidence type="ECO:0000259" key="1">
    <source>
        <dbReference type="Pfam" id="PF05368"/>
    </source>
</evidence>
<sequence length="296" mass="32455">MKSTQDRVFIVGGTGNIGTKLVQDLLEKKVPMTLYARTPSKIESMFPNSTELINIVQGDYSDLTSLETGIKGHSRLFLLVSDFSDFVNLKKNIAKIAYDSGVKQIVDISSFTVNMGWRTSYIGALHYGAEKAIFDLPGRGNLVALRPGRFMSNVVDHSRPNADNKIFDCLPGDLSYGFISTNDIGAVAAVVLSEAIEKHGDAVYSLTGDITNGHQRAQIISDIVGREINYQQVKPIQKYNKIMESGHFPHLFAMDLAAGLDSCPDDRVTPEISILLGREPETVKEFLVANKASIQA</sequence>
<organism evidence="2 3">
    <name type="scientific">Mucor saturninus</name>
    <dbReference type="NCBI Taxonomy" id="64648"/>
    <lineage>
        <taxon>Eukaryota</taxon>
        <taxon>Fungi</taxon>
        <taxon>Fungi incertae sedis</taxon>
        <taxon>Mucoromycota</taxon>
        <taxon>Mucoromycotina</taxon>
        <taxon>Mucoromycetes</taxon>
        <taxon>Mucorales</taxon>
        <taxon>Mucorineae</taxon>
        <taxon>Mucoraceae</taxon>
        <taxon>Mucor</taxon>
    </lineage>
</organism>
<name>A0A8H7QIV4_9FUNG</name>
<dbReference type="AlphaFoldDB" id="A0A8H7QIV4"/>
<dbReference type="OrthoDB" id="10254221at2759"/>
<dbReference type="EMBL" id="JAEPRD010000231">
    <property type="protein sequence ID" value="KAG2193487.1"/>
    <property type="molecule type" value="Genomic_DNA"/>
</dbReference>
<dbReference type="Pfam" id="PF05368">
    <property type="entry name" value="NmrA"/>
    <property type="match status" value="1"/>
</dbReference>
<dbReference type="PANTHER" id="PTHR43162">
    <property type="match status" value="1"/>
</dbReference>
<dbReference type="Proteomes" id="UP000603453">
    <property type="component" value="Unassembled WGS sequence"/>
</dbReference>
<dbReference type="PANTHER" id="PTHR43162:SF1">
    <property type="entry name" value="PRESTALK A DIFFERENTIATION PROTEIN A"/>
    <property type="match status" value="1"/>
</dbReference>
<protein>
    <recommendedName>
        <fullName evidence="1">NmrA-like domain-containing protein</fullName>
    </recommendedName>
</protein>
<dbReference type="Gene3D" id="3.40.50.720">
    <property type="entry name" value="NAD(P)-binding Rossmann-like Domain"/>
    <property type="match status" value="1"/>
</dbReference>
<comment type="caution">
    <text evidence="2">The sequence shown here is derived from an EMBL/GenBank/DDBJ whole genome shotgun (WGS) entry which is preliminary data.</text>
</comment>